<dbReference type="SUPFAM" id="SSF55874">
    <property type="entry name" value="ATPase domain of HSP90 chaperone/DNA topoisomerase II/histidine kinase"/>
    <property type="match status" value="1"/>
</dbReference>
<dbReference type="PRINTS" id="PR00344">
    <property type="entry name" value="BCTRLSENSOR"/>
</dbReference>
<name>A0A858SR99_9RHOB</name>
<feature type="signal peptide" evidence="8">
    <location>
        <begin position="1"/>
        <end position="24"/>
    </location>
</feature>
<keyword evidence="5" id="KW-0418">Kinase</keyword>
<dbReference type="InterPro" id="IPR004358">
    <property type="entry name" value="Sig_transdc_His_kin-like_C"/>
</dbReference>
<evidence type="ECO:0000256" key="7">
    <source>
        <dbReference type="SAM" id="Phobius"/>
    </source>
</evidence>
<dbReference type="PANTHER" id="PTHR43711">
    <property type="entry name" value="TWO-COMPONENT HISTIDINE KINASE"/>
    <property type="match status" value="1"/>
</dbReference>
<evidence type="ECO:0000256" key="4">
    <source>
        <dbReference type="ARBA" id="ARBA00022679"/>
    </source>
</evidence>
<feature type="transmembrane region" description="Helical" evidence="7">
    <location>
        <begin position="258"/>
        <end position="279"/>
    </location>
</feature>
<proteinExistence type="predicted"/>
<reference evidence="10 11" key="1">
    <citation type="submission" date="2020-02" db="EMBL/GenBank/DDBJ databases">
        <title>Genome sequence of Roseobacter ponti.</title>
        <authorList>
            <person name="Hollensteiner J."/>
            <person name="Schneider D."/>
            <person name="Poehlein A."/>
            <person name="Daniel R."/>
        </authorList>
    </citation>
    <scope>NUCLEOTIDE SEQUENCE [LARGE SCALE GENOMIC DNA]</scope>
    <source>
        <strain evidence="10 11">DSM 106830</strain>
    </source>
</reference>
<dbReference type="InterPro" id="IPR003661">
    <property type="entry name" value="HisK_dim/P_dom"/>
</dbReference>
<evidence type="ECO:0000313" key="10">
    <source>
        <dbReference type="EMBL" id="QJF51195.1"/>
    </source>
</evidence>
<dbReference type="InterPro" id="IPR050736">
    <property type="entry name" value="Sensor_HK_Regulatory"/>
</dbReference>
<evidence type="ECO:0000259" key="9">
    <source>
        <dbReference type="PROSITE" id="PS50109"/>
    </source>
</evidence>
<dbReference type="Pfam" id="PF00497">
    <property type="entry name" value="SBP_bac_3"/>
    <property type="match status" value="1"/>
</dbReference>
<evidence type="ECO:0000313" key="11">
    <source>
        <dbReference type="Proteomes" id="UP000503308"/>
    </source>
</evidence>
<keyword evidence="8" id="KW-0732">Signal</keyword>
<feature type="domain" description="Histidine kinase" evidence="9">
    <location>
        <begin position="443"/>
        <end position="655"/>
    </location>
</feature>
<comment type="catalytic activity">
    <reaction evidence="1">
        <text>ATP + protein L-histidine = ADP + protein N-phospho-L-histidine.</text>
        <dbReference type="EC" id="2.7.13.3"/>
    </reaction>
</comment>
<dbReference type="EMBL" id="CP048788">
    <property type="protein sequence ID" value="QJF51195.1"/>
    <property type="molecule type" value="Genomic_DNA"/>
</dbReference>
<keyword evidence="11" id="KW-1185">Reference proteome</keyword>
<protein>
    <recommendedName>
        <fullName evidence="2">histidine kinase</fullName>
        <ecNumber evidence="2">2.7.13.3</ecNumber>
    </recommendedName>
</protein>
<dbReference type="InterPro" id="IPR005467">
    <property type="entry name" value="His_kinase_dom"/>
</dbReference>
<keyword evidence="7" id="KW-0472">Membrane</keyword>
<gene>
    <name evidence="10" type="ORF">G3256_08485</name>
</gene>
<dbReference type="Gene3D" id="3.40.190.10">
    <property type="entry name" value="Periplasmic binding protein-like II"/>
    <property type="match status" value="2"/>
</dbReference>
<evidence type="ECO:0000256" key="6">
    <source>
        <dbReference type="ARBA" id="ARBA00023012"/>
    </source>
</evidence>
<organism evidence="10 11">
    <name type="scientific">Roseobacter ponti</name>
    <dbReference type="NCBI Taxonomy" id="1891787"/>
    <lineage>
        <taxon>Bacteria</taxon>
        <taxon>Pseudomonadati</taxon>
        <taxon>Pseudomonadota</taxon>
        <taxon>Alphaproteobacteria</taxon>
        <taxon>Rhodobacterales</taxon>
        <taxon>Roseobacteraceae</taxon>
        <taxon>Roseobacter</taxon>
    </lineage>
</organism>
<dbReference type="SUPFAM" id="SSF53850">
    <property type="entry name" value="Periplasmic binding protein-like II"/>
    <property type="match status" value="1"/>
</dbReference>
<dbReference type="SUPFAM" id="SSF47384">
    <property type="entry name" value="Homodimeric domain of signal transducing histidine kinase"/>
    <property type="match status" value="1"/>
</dbReference>
<evidence type="ECO:0000256" key="1">
    <source>
        <dbReference type="ARBA" id="ARBA00000085"/>
    </source>
</evidence>
<evidence type="ECO:0000256" key="3">
    <source>
        <dbReference type="ARBA" id="ARBA00022553"/>
    </source>
</evidence>
<keyword evidence="7" id="KW-0812">Transmembrane</keyword>
<dbReference type="PANTHER" id="PTHR43711:SF31">
    <property type="entry name" value="HISTIDINE KINASE"/>
    <property type="match status" value="1"/>
</dbReference>
<dbReference type="RefSeq" id="WP_169640410.1">
    <property type="nucleotide sequence ID" value="NZ_CP048788.1"/>
</dbReference>
<keyword evidence="3" id="KW-0597">Phosphoprotein</keyword>
<dbReference type="InterPro" id="IPR001638">
    <property type="entry name" value="Solute-binding_3/MltF_N"/>
</dbReference>
<evidence type="ECO:0000256" key="2">
    <source>
        <dbReference type="ARBA" id="ARBA00012438"/>
    </source>
</evidence>
<dbReference type="CDD" id="cd00075">
    <property type="entry name" value="HATPase"/>
    <property type="match status" value="1"/>
</dbReference>
<dbReference type="PROSITE" id="PS50109">
    <property type="entry name" value="HIS_KIN"/>
    <property type="match status" value="1"/>
</dbReference>
<dbReference type="KEGG" id="rpon:G3256_08485"/>
<dbReference type="Gene3D" id="3.30.565.10">
    <property type="entry name" value="Histidine kinase-like ATPase, C-terminal domain"/>
    <property type="match status" value="1"/>
</dbReference>
<evidence type="ECO:0000256" key="5">
    <source>
        <dbReference type="ARBA" id="ARBA00022777"/>
    </source>
</evidence>
<dbReference type="InterPro" id="IPR003594">
    <property type="entry name" value="HATPase_dom"/>
</dbReference>
<evidence type="ECO:0000256" key="8">
    <source>
        <dbReference type="SAM" id="SignalP"/>
    </source>
</evidence>
<keyword evidence="6" id="KW-0902">Two-component regulatory system</keyword>
<keyword evidence="4" id="KW-0808">Transferase</keyword>
<dbReference type="Pfam" id="PF02518">
    <property type="entry name" value="HATPase_c"/>
    <property type="match status" value="1"/>
</dbReference>
<dbReference type="EC" id="2.7.13.3" evidence="2"/>
<dbReference type="CDD" id="cd00082">
    <property type="entry name" value="HisKA"/>
    <property type="match status" value="1"/>
</dbReference>
<accession>A0A858SR99</accession>
<dbReference type="SMART" id="SM00387">
    <property type="entry name" value="HATPase_c"/>
    <property type="match status" value="1"/>
</dbReference>
<keyword evidence="7" id="KW-1133">Transmembrane helix</keyword>
<dbReference type="Gene3D" id="1.10.287.130">
    <property type="match status" value="1"/>
</dbReference>
<feature type="chain" id="PRO_5032488148" description="histidine kinase" evidence="8">
    <location>
        <begin position="25"/>
        <end position="665"/>
    </location>
</feature>
<dbReference type="AlphaFoldDB" id="A0A858SR99"/>
<dbReference type="InterPro" id="IPR036890">
    <property type="entry name" value="HATPase_C_sf"/>
</dbReference>
<dbReference type="GO" id="GO:0000155">
    <property type="term" value="F:phosphorelay sensor kinase activity"/>
    <property type="evidence" value="ECO:0007669"/>
    <property type="project" value="InterPro"/>
</dbReference>
<dbReference type="Proteomes" id="UP000503308">
    <property type="component" value="Chromosome"/>
</dbReference>
<dbReference type="InterPro" id="IPR036097">
    <property type="entry name" value="HisK_dim/P_sf"/>
</dbReference>
<dbReference type="SMART" id="SM00062">
    <property type="entry name" value="PBPb"/>
    <property type="match status" value="1"/>
</dbReference>
<dbReference type="SMART" id="SM00388">
    <property type="entry name" value="HisKA"/>
    <property type="match status" value="1"/>
</dbReference>
<sequence>MITRLTLLARLLCLAIAVALSVQPAASDQPVIRMAYEEFNPYSFTNSDGNARGFSIDLMRRLAGAAGYRLEFIPSPNPAESLRMIGSGEADVSSLLAMTEERLALGLPTDVLGAFELLAFVRDKGGVQTVADLSGKKIGVVAGSFTVTGAQQIPFARIVEFDQGDQMIVALLAGDVDAVVSPGDSFRKRLRQADVEQFTRALRPALISRPSGFFTALDRPGLQKALNDAIAVEITPRELTVLNALWFGRPKTLTDYPLFWWAIAVAGSVTLALGILAASRQRHKNDSLRLRAQNEAGELLVAALDEVGAAIVIYDADLRAVHWSCGFTRIFPETRDLLEAGTDMRTIVSVTTGLIQETGQDQENALEFADKIVASISAGQLDARTVLTGTQRVFEASEFPLGRHHYASLRVDVTRLQKQQDMIRDQAEQLKDSNDRLRTFAAIAAHDLNAPLIQLRMLMQFITDDLEENSQTVPEVIQGHWDLMGTLSHRMSRLINDLLRYADDTASDLPVERADLNELRASVLELVYRRPGINICFDDTEQEIYANVTALQAVLRNLISNSGKYHDQETGTISVEFTPRGSGIEVIVTDDGPGIPESARETVFEPFKRLSASEEGTGLGLAFAKRTVERWGGTIEISGAEPRGCRVSFTIPQPATKTEKLRIAG</sequence>